<dbReference type="VEuPathDB" id="FungiDB:Malapachy_3959"/>
<gene>
    <name evidence="7" type="ORF">Malapachy_3959</name>
</gene>
<dbReference type="GO" id="GO:0016020">
    <property type="term" value="C:membrane"/>
    <property type="evidence" value="ECO:0007669"/>
    <property type="project" value="UniProtKB-SubCell"/>
</dbReference>
<feature type="transmembrane region" description="Helical" evidence="6">
    <location>
        <begin position="107"/>
        <end position="130"/>
    </location>
</feature>
<keyword evidence="2" id="KW-0813">Transport</keyword>
<keyword evidence="5 6" id="KW-0472">Membrane</keyword>
<feature type="transmembrane region" description="Helical" evidence="6">
    <location>
        <begin position="12"/>
        <end position="34"/>
    </location>
</feature>
<evidence type="ECO:0000256" key="2">
    <source>
        <dbReference type="ARBA" id="ARBA00022448"/>
    </source>
</evidence>
<feature type="transmembrane region" description="Helical" evidence="6">
    <location>
        <begin position="75"/>
        <end position="95"/>
    </location>
</feature>
<sequence length="178" mass="20268">MLIALVSDYFQWRFISAFLAMILFVIGFAVMYAAEGSMTKYGGLIMLTCGCYSGVPPMFAWIANNSEGHYKRATGIALLVVFNNCAGLTSCFLFPDKDKKNGFHLGKLVNLSIAAVGAFFVLLIEVLTWIEVKKREKSKRDYRVVDLYAKTHWTKDQMRTYLGDDHPEYRLELYFKIG</sequence>
<comment type="subcellular location">
    <subcellularLocation>
        <location evidence="1">Membrane</location>
        <topology evidence="1">Multi-pass membrane protein</topology>
    </subcellularLocation>
</comment>
<evidence type="ECO:0000256" key="3">
    <source>
        <dbReference type="ARBA" id="ARBA00022692"/>
    </source>
</evidence>
<dbReference type="SUPFAM" id="SSF103473">
    <property type="entry name" value="MFS general substrate transporter"/>
    <property type="match status" value="1"/>
</dbReference>
<dbReference type="EMBL" id="LGAV01000004">
    <property type="protein sequence ID" value="KOS14274.1"/>
    <property type="molecule type" value="Genomic_DNA"/>
</dbReference>
<name>A0A0M8MTX7_9BASI</name>
<protein>
    <recommendedName>
        <fullName evidence="9">Mfs general substrate transporter</fullName>
    </recommendedName>
</protein>
<organism evidence="7 8">
    <name type="scientific">Malassezia pachydermatis</name>
    <dbReference type="NCBI Taxonomy" id="77020"/>
    <lineage>
        <taxon>Eukaryota</taxon>
        <taxon>Fungi</taxon>
        <taxon>Dikarya</taxon>
        <taxon>Basidiomycota</taxon>
        <taxon>Ustilaginomycotina</taxon>
        <taxon>Malasseziomycetes</taxon>
        <taxon>Malasseziales</taxon>
        <taxon>Malasseziaceae</taxon>
        <taxon>Malassezia</taxon>
    </lineage>
</organism>
<evidence type="ECO:0000256" key="4">
    <source>
        <dbReference type="ARBA" id="ARBA00022989"/>
    </source>
</evidence>
<dbReference type="GeneID" id="28730292"/>
<keyword evidence="4 6" id="KW-1133">Transmembrane helix</keyword>
<dbReference type="OrthoDB" id="2985014at2759"/>
<dbReference type="PANTHER" id="PTHR43791">
    <property type="entry name" value="PERMEASE-RELATED"/>
    <property type="match status" value="1"/>
</dbReference>
<dbReference type="InterPro" id="IPR036259">
    <property type="entry name" value="MFS_trans_sf"/>
</dbReference>
<feature type="transmembrane region" description="Helical" evidence="6">
    <location>
        <begin position="40"/>
        <end position="63"/>
    </location>
</feature>
<accession>A0A0M8MTX7</accession>
<evidence type="ECO:0000256" key="6">
    <source>
        <dbReference type="SAM" id="Phobius"/>
    </source>
</evidence>
<keyword evidence="8" id="KW-1185">Reference proteome</keyword>
<dbReference type="RefSeq" id="XP_017991906.1">
    <property type="nucleotide sequence ID" value="XM_018138416.1"/>
</dbReference>
<keyword evidence="3 6" id="KW-0812">Transmembrane</keyword>
<reference evidence="7 8" key="1">
    <citation type="submission" date="2015-07" db="EMBL/GenBank/DDBJ databases">
        <title>Draft Genome Sequence of Malassezia furfur CBS1878 and Malassezia pachydermatis CBS1879.</title>
        <authorList>
            <person name="Triana S."/>
            <person name="Ohm R."/>
            <person name="Gonzalez A."/>
            <person name="DeCock H."/>
            <person name="Restrepo S."/>
            <person name="Celis A."/>
        </authorList>
    </citation>
    <scope>NUCLEOTIDE SEQUENCE [LARGE SCALE GENOMIC DNA]</scope>
    <source>
        <strain evidence="7 8">CBS 1879</strain>
    </source>
</reference>
<dbReference type="Proteomes" id="UP000037751">
    <property type="component" value="Unassembled WGS sequence"/>
</dbReference>
<dbReference type="STRING" id="77020.A0A0M8MTX7"/>
<dbReference type="AlphaFoldDB" id="A0A0M8MTX7"/>
<evidence type="ECO:0008006" key="9">
    <source>
        <dbReference type="Google" id="ProtNLM"/>
    </source>
</evidence>
<dbReference type="PANTHER" id="PTHR43791:SF85">
    <property type="entry name" value="TRANSPORTER, PUTATIVE (AFU_ORTHOLOGUE AFUA_6G00710)-RELATED"/>
    <property type="match status" value="1"/>
</dbReference>
<evidence type="ECO:0000313" key="8">
    <source>
        <dbReference type="Proteomes" id="UP000037751"/>
    </source>
</evidence>
<comment type="caution">
    <text evidence="7">The sequence shown here is derived from an EMBL/GenBank/DDBJ whole genome shotgun (WGS) entry which is preliminary data.</text>
</comment>
<evidence type="ECO:0000256" key="5">
    <source>
        <dbReference type="ARBA" id="ARBA00023136"/>
    </source>
</evidence>
<evidence type="ECO:0000313" key="7">
    <source>
        <dbReference type="EMBL" id="KOS14274.1"/>
    </source>
</evidence>
<proteinExistence type="predicted"/>
<evidence type="ECO:0000256" key="1">
    <source>
        <dbReference type="ARBA" id="ARBA00004141"/>
    </source>
</evidence>
<dbReference type="GO" id="GO:0022857">
    <property type="term" value="F:transmembrane transporter activity"/>
    <property type="evidence" value="ECO:0007669"/>
    <property type="project" value="TreeGrafter"/>
</dbReference>